<keyword evidence="2" id="KW-0238">DNA-binding</keyword>
<sequence length="205" mass="23310">MTVTESQIRDYGFDEMANAGFYIAFRIEFLLPEFEYNDLPRPWVHKYTQQGLLMMDPVLRWVYCNVGSIRWSEIDISDTAGVLREAARYDLNFGAAISIRDEQDASIRSFGNFCRSDREFEPSEIKELERRLELLFSDLTAPDDVTEAETEVLAAIRDGELIKEIAFKLSISEGAVKQRLRSAKDKLGARTTPHAVSLAVGYGLL</sequence>
<gene>
    <name evidence="5" type="ORF">BCF38_104289</name>
    <name evidence="6" type="ORF">SAMN05421539_104289</name>
</gene>
<feature type="domain" description="HTH luxR-type" evidence="4">
    <location>
        <begin position="138"/>
        <end position="203"/>
    </location>
</feature>
<proteinExistence type="predicted"/>
<dbReference type="RefSeq" id="WP_109564440.1">
    <property type="nucleotide sequence ID" value="NZ_QGDJ01000004.1"/>
</dbReference>
<dbReference type="Pfam" id="PF00196">
    <property type="entry name" value="GerE"/>
    <property type="match status" value="1"/>
</dbReference>
<name>A0A2Y9APF1_9RHOB</name>
<dbReference type="AlphaFoldDB" id="A0A2Y9APF1"/>
<dbReference type="InterPro" id="IPR036388">
    <property type="entry name" value="WH-like_DNA-bd_sf"/>
</dbReference>
<evidence type="ECO:0000256" key="2">
    <source>
        <dbReference type="ARBA" id="ARBA00023125"/>
    </source>
</evidence>
<dbReference type="SMART" id="SM00421">
    <property type="entry name" value="HTH_LUXR"/>
    <property type="match status" value="1"/>
</dbReference>
<dbReference type="InterPro" id="IPR036693">
    <property type="entry name" value="TF_LuxR_autoind-bd_dom_sf"/>
</dbReference>
<protein>
    <submittedName>
        <fullName evidence="6">LuxR family transcriptional regulator</fullName>
    </submittedName>
</protein>
<evidence type="ECO:0000313" key="5">
    <source>
        <dbReference type="EMBL" id="PWJ19353.1"/>
    </source>
</evidence>
<dbReference type="PROSITE" id="PS50043">
    <property type="entry name" value="HTH_LUXR_2"/>
    <property type="match status" value="1"/>
</dbReference>
<dbReference type="EMBL" id="UETC01000004">
    <property type="protein sequence ID" value="SSA46015.1"/>
    <property type="molecule type" value="Genomic_DNA"/>
</dbReference>
<dbReference type="Proteomes" id="UP000245839">
    <property type="component" value="Unassembled WGS sequence"/>
</dbReference>
<reference evidence="5 7" key="3">
    <citation type="submission" date="2018-03" db="EMBL/GenBank/DDBJ databases">
        <title>Genomic Encyclopedia of Archaeal and Bacterial Type Strains, Phase II (KMG-II): from individual species to whole genera.</title>
        <authorList>
            <person name="Goeker M."/>
        </authorList>
    </citation>
    <scope>NUCLEOTIDE SEQUENCE [LARGE SCALE GENOMIC DNA]</scope>
    <source>
        <strain evidence="5 7">DSM 25227</strain>
    </source>
</reference>
<dbReference type="Proteomes" id="UP000251571">
    <property type="component" value="Unassembled WGS sequence"/>
</dbReference>
<dbReference type="InterPro" id="IPR016032">
    <property type="entry name" value="Sig_transdc_resp-reg_C-effctor"/>
</dbReference>
<dbReference type="Pfam" id="PF03472">
    <property type="entry name" value="Autoind_bind"/>
    <property type="match status" value="1"/>
</dbReference>
<accession>A0A2Y9APF1</accession>
<dbReference type="GO" id="GO:0006355">
    <property type="term" value="P:regulation of DNA-templated transcription"/>
    <property type="evidence" value="ECO:0007669"/>
    <property type="project" value="InterPro"/>
</dbReference>
<dbReference type="OrthoDB" id="7826109at2"/>
<dbReference type="GO" id="GO:0003677">
    <property type="term" value="F:DNA binding"/>
    <property type="evidence" value="ECO:0007669"/>
    <property type="project" value="UniProtKB-KW"/>
</dbReference>
<keyword evidence="7" id="KW-1185">Reference proteome</keyword>
<dbReference type="EMBL" id="QGDJ01000004">
    <property type="protein sequence ID" value="PWJ19353.1"/>
    <property type="molecule type" value="Genomic_DNA"/>
</dbReference>
<dbReference type="InterPro" id="IPR005143">
    <property type="entry name" value="TF_LuxR_autoind-bd_dom"/>
</dbReference>
<evidence type="ECO:0000313" key="7">
    <source>
        <dbReference type="Proteomes" id="UP000245839"/>
    </source>
</evidence>
<organism evidence="6 8">
    <name type="scientific">Jannaschia seohaensis</name>
    <dbReference type="NCBI Taxonomy" id="475081"/>
    <lineage>
        <taxon>Bacteria</taxon>
        <taxon>Pseudomonadati</taxon>
        <taxon>Pseudomonadota</taxon>
        <taxon>Alphaproteobacteria</taxon>
        <taxon>Rhodobacterales</taxon>
        <taxon>Roseobacteraceae</taxon>
        <taxon>Jannaschia</taxon>
    </lineage>
</organism>
<evidence type="ECO:0000256" key="3">
    <source>
        <dbReference type="ARBA" id="ARBA00023163"/>
    </source>
</evidence>
<evidence type="ECO:0000256" key="1">
    <source>
        <dbReference type="ARBA" id="ARBA00023015"/>
    </source>
</evidence>
<dbReference type="Gene3D" id="1.10.10.10">
    <property type="entry name" value="Winged helix-like DNA-binding domain superfamily/Winged helix DNA-binding domain"/>
    <property type="match status" value="1"/>
</dbReference>
<dbReference type="SUPFAM" id="SSF75516">
    <property type="entry name" value="Pheromone-binding domain of LuxR-like quorum-sensing transcription factors"/>
    <property type="match status" value="1"/>
</dbReference>
<keyword evidence="1" id="KW-0805">Transcription regulation</keyword>
<evidence type="ECO:0000313" key="8">
    <source>
        <dbReference type="Proteomes" id="UP000251571"/>
    </source>
</evidence>
<dbReference type="Gene3D" id="3.30.450.80">
    <property type="entry name" value="Transcription factor LuxR-like, autoinducer-binding domain"/>
    <property type="match status" value="1"/>
</dbReference>
<evidence type="ECO:0000259" key="4">
    <source>
        <dbReference type="PROSITE" id="PS50043"/>
    </source>
</evidence>
<dbReference type="InterPro" id="IPR000792">
    <property type="entry name" value="Tscrpt_reg_LuxR_C"/>
</dbReference>
<reference evidence="8" key="1">
    <citation type="submission" date="2016-10" db="EMBL/GenBank/DDBJ databases">
        <authorList>
            <person name="Varghese N."/>
            <person name="Submissions S."/>
        </authorList>
    </citation>
    <scope>NUCLEOTIDE SEQUENCE [LARGE SCALE GENOMIC DNA]</scope>
    <source>
        <strain evidence="8">DSM 25227</strain>
    </source>
</reference>
<evidence type="ECO:0000313" key="6">
    <source>
        <dbReference type="EMBL" id="SSA46015.1"/>
    </source>
</evidence>
<dbReference type="SUPFAM" id="SSF46894">
    <property type="entry name" value="C-terminal effector domain of the bipartite response regulators"/>
    <property type="match status" value="1"/>
</dbReference>
<keyword evidence="3" id="KW-0804">Transcription</keyword>
<reference evidence="6" key="2">
    <citation type="submission" date="2016-10" db="EMBL/GenBank/DDBJ databases">
        <authorList>
            <person name="Cai Z."/>
        </authorList>
    </citation>
    <scope>NUCLEOTIDE SEQUENCE [LARGE SCALE GENOMIC DNA]</scope>
    <source>
        <strain evidence="6">DSM 25227</strain>
    </source>
</reference>
<dbReference type="CDD" id="cd06170">
    <property type="entry name" value="LuxR_C_like"/>
    <property type="match status" value="1"/>
</dbReference>